<dbReference type="GO" id="GO:0016020">
    <property type="term" value="C:membrane"/>
    <property type="evidence" value="ECO:0007669"/>
    <property type="project" value="UniProtKB-SubCell"/>
</dbReference>
<evidence type="ECO:0000256" key="2">
    <source>
        <dbReference type="ARBA" id="ARBA00022692"/>
    </source>
</evidence>
<reference evidence="7 8" key="1">
    <citation type="submission" date="2018-04" db="EMBL/GenBank/DDBJ databases">
        <title>Draft Genome Sequence of Phosphate-Solubilizing Chryseobacterium sp. ISE14 that is a Biocontrol and Plant Growth-Promoting Rhizobacterium Isolated from Cucumber.</title>
        <authorList>
            <person name="Jeong J.-J."/>
            <person name="Sang M.K."/>
            <person name="Choi I.-G."/>
            <person name="Kim K.D."/>
        </authorList>
    </citation>
    <scope>NUCLEOTIDE SEQUENCE [LARGE SCALE GENOMIC DNA]</scope>
    <source>
        <strain evidence="7 8">ISE14</strain>
    </source>
</reference>
<feature type="transmembrane region" description="Helical" evidence="5">
    <location>
        <begin position="167"/>
        <end position="186"/>
    </location>
</feature>
<evidence type="ECO:0000313" key="7">
    <source>
        <dbReference type="EMBL" id="PWN70392.1"/>
    </source>
</evidence>
<feature type="transmembrane region" description="Helical" evidence="5">
    <location>
        <begin position="12"/>
        <end position="31"/>
    </location>
</feature>
<feature type="transmembrane region" description="Helical" evidence="5">
    <location>
        <begin position="367"/>
        <end position="388"/>
    </location>
</feature>
<evidence type="ECO:0000313" key="8">
    <source>
        <dbReference type="Proteomes" id="UP000236594"/>
    </source>
</evidence>
<protein>
    <recommendedName>
        <fullName evidence="6">O-antigen ligase-related domain-containing protein</fullName>
    </recommendedName>
</protein>
<dbReference type="Proteomes" id="UP000236594">
    <property type="component" value="Unassembled WGS sequence"/>
</dbReference>
<feature type="transmembrane region" description="Helical" evidence="5">
    <location>
        <begin position="343"/>
        <end position="361"/>
    </location>
</feature>
<evidence type="ECO:0000256" key="5">
    <source>
        <dbReference type="SAM" id="Phobius"/>
    </source>
</evidence>
<feature type="transmembrane region" description="Helical" evidence="5">
    <location>
        <begin position="102"/>
        <end position="122"/>
    </location>
</feature>
<evidence type="ECO:0000256" key="1">
    <source>
        <dbReference type="ARBA" id="ARBA00004141"/>
    </source>
</evidence>
<dbReference type="Pfam" id="PF04932">
    <property type="entry name" value="Wzy_C"/>
    <property type="match status" value="1"/>
</dbReference>
<feature type="transmembrane region" description="Helical" evidence="5">
    <location>
        <begin position="198"/>
        <end position="228"/>
    </location>
</feature>
<dbReference type="AlphaFoldDB" id="A0A316X9E6"/>
<feature type="transmembrane region" description="Helical" evidence="5">
    <location>
        <begin position="67"/>
        <end position="86"/>
    </location>
</feature>
<dbReference type="OrthoDB" id="1424450at2"/>
<sequence length="405" mass="47570">MEILKKYNIEFLFLFFLTFGYIFVYSLAMPLGTSNKYFAVPFRMMMACISIYIIYKNFDNLKKRKTTVFFVILFWLFYLIKAIYSFKNDIYLPQVMKTEYEVYIRIVFSNLLPYIAVLSVNFSKKIAVKLNRWIFNFLLIILAVSCLYTIFVWNIYHQSSGIFTSHYISMGHYGLSLMIISIFSYFQTPQKPVKPILGVLLGIFTVITSSARSPMLAAFIILFLFVMYANKLRYWIALLSTALLFIVGIYFLMQTSISNFGFIKRMYDAIFEGNAYGRSYYLTRGWDVFKNNILFGGRILFEDAMYPHNIFVELLMSMGIAGGILFCLYFKDLTKFKLKYIKANINYLPYFLFFVQYLILVQTSYCIFANIEFWCFSAVIISIILFCNDEEIKSNDSRGYTTGNH</sequence>
<feature type="transmembrane region" description="Helical" evidence="5">
    <location>
        <begin position="234"/>
        <end position="253"/>
    </location>
</feature>
<gene>
    <name evidence="7" type="ORF">C1631_010485</name>
</gene>
<evidence type="ECO:0000256" key="4">
    <source>
        <dbReference type="ARBA" id="ARBA00023136"/>
    </source>
</evidence>
<feature type="transmembrane region" description="Helical" evidence="5">
    <location>
        <begin position="310"/>
        <end position="331"/>
    </location>
</feature>
<keyword evidence="4 5" id="KW-0472">Membrane</keyword>
<feature type="transmembrane region" description="Helical" evidence="5">
    <location>
        <begin position="134"/>
        <end position="155"/>
    </location>
</feature>
<proteinExistence type="predicted"/>
<dbReference type="EMBL" id="PPED02000002">
    <property type="protein sequence ID" value="PWN70392.1"/>
    <property type="molecule type" value="Genomic_DNA"/>
</dbReference>
<keyword evidence="2 5" id="KW-0812">Transmembrane</keyword>
<comment type="caution">
    <text evidence="7">The sequence shown here is derived from an EMBL/GenBank/DDBJ whole genome shotgun (WGS) entry which is preliminary data.</text>
</comment>
<evidence type="ECO:0000259" key="6">
    <source>
        <dbReference type="Pfam" id="PF04932"/>
    </source>
</evidence>
<dbReference type="InterPro" id="IPR007016">
    <property type="entry name" value="O-antigen_ligase-rel_domated"/>
</dbReference>
<comment type="subcellular location">
    <subcellularLocation>
        <location evidence="1">Membrane</location>
        <topology evidence="1">Multi-pass membrane protein</topology>
    </subcellularLocation>
</comment>
<feature type="domain" description="O-antigen ligase-related" evidence="6">
    <location>
        <begin position="198"/>
        <end position="327"/>
    </location>
</feature>
<name>A0A316X9E6_9FLAO</name>
<accession>A0A316X9E6</accession>
<keyword evidence="8" id="KW-1185">Reference proteome</keyword>
<feature type="transmembrane region" description="Helical" evidence="5">
    <location>
        <begin position="37"/>
        <end position="55"/>
    </location>
</feature>
<organism evidence="7 8">
    <name type="scientific">Chryseobacterium phosphatilyticum</name>
    <dbReference type="NCBI Taxonomy" id="475075"/>
    <lineage>
        <taxon>Bacteria</taxon>
        <taxon>Pseudomonadati</taxon>
        <taxon>Bacteroidota</taxon>
        <taxon>Flavobacteriia</taxon>
        <taxon>Flavobacteriales</taxon>
        <taxon>Weeksellaceae</taxon>
        <taxon>Chryseobacterium group</taxon>
        <taxon>Chryseobacterium</taxon>
    </lineage>
</organism>
<evidence type="ECO:0000256" key="3">
    <source>
        <dbReference type="ARBA" id="ARBA00022989"/>
    </source>
</evidence>
<keyword evidence="3 5" id="KW-1133">Transmembrane helix</keyword>